<organism evidence="1 2">
    <name type="scientific">Winmispira thermophila (strain ATCC 49972 / DSM 6192 / RI 19.B1)</name>
    <name type="common">Spirochaeta thermophila</name>
    <dbReference type="NCBI Taxonomy" id="665571"/>
    <lineage>
        <taxon>Bacteria</taxon>
        <taxon>Pseudomonadati</taxon>
        <taxon>Spirochaetota</taxon>
        <taxon>Spirochaetia</taxon>
        <taxon>Winmispirales</taxon>
        <taxon>Winmispiraceae</taxon>
        <taxon>Winmispira</taxon>
    </lineage>
</organism>
<dbReference type="InterPro" id="IPR015867">
    <property type="entry name" value="N-reg_PII/ATP_PRibTrfase_C"/>
</dbReference>
<dbReference type="PANTHER" id="PTHR41774:SF1">
    <property type="entry name" value="NGG1P INTERACTING FACTOR NIF3"/>
    <property type="match status" value="1"/>
</dbReference>
<dbReference type="eggNOG" id="COG3323">
    <property type="taxonomic scope" value="Bacteria"/>
</dbReference>
<dbReference type="AlphaFoldDB" id="E0RQR1"/>
<dbReference type="PaxDb" id="665571-STHERM_c20320"/>
<evidence type="ECO:0000313" key="2">
    <source>
        <dbReference type="Proteomes" id="UP000001296"/>
    </source>
</evidence>
<dbReference type="RefSeq" id="WP_013314806.1">
    <property type="nucleotide sequence ID" value="NC_014484.1"/>
</dbReference>
<gene>
    <name evidence="1" type="ordered locus">STHERM_c20320</name>
</gene>
<sequence>MPRLYKVECYVPVDHAEQVKEAVFAAGAGRYEAYDSCAWQTEGTGQFRPLEGSDPFIGEKGKVEHVREVKVECICREEVLKNVLRALVEAHPYEEPAYGAFPLITLEDLT</sequence>
<dbReference type="Proteomes" id="UP000001296">
    <property type="component" value="Chromosome"/>
</dbReference>
<accession>E0RQR1</accession>
<dbReference type="SUPFAM" id="SSF102705">
    <property type="entry name" value="NIF3 (NGG1p interacting factor 3)-like"/>
    <property type="match status" value="1"/>
</dbReference>
<dbReference type="HOGENOM" id="CLU_120084_3_0_12"/>
<proteinExistence type="predicted"/>
<protein>
    <submittedName>
        <fullName evidence="1">NIF3-like protein 1</fullName>
    </submittedName>
</protein>
<reference key="1">
    <citation type="submission" date="2009-08" db="EMBL/GenBank/DDBJ databases">
        <title>The genome sequence of Spirochaeta thermophila DSM6192.</title>
        <authorList>
            <person name="Angelov A."/>
            <person name="Mientus M."/>
            <person name="Wittenberg S."/>
            <person name="Lehmann R."/>
            <person name="Liesegang H."/>
            <person name="Daniel R."/>
            <person name="Liebl W."/>
        </authorList>
    </citation>
    <scope>NUCLEOTIDE SEQUENCE</scope>
    <source>
        <strain>DSM 6192</strain>
    </source>
</reference>
<dbReference type="PANTHER" id="PTHR41774">
    <property type="match status" value="1"/>
</dbReference>
<dbReference type="Gene3D" id="3.30.70.120">
    <property type="match status" value="1"/>
</dbReference>
<dbReference type="EMBL" id="CP001698">
    <property type="protein sequence ID" value="ADN02967.1"/>
    <property type="molecule type" value="Genomic_DNA"/>
</dbReference>
<reference evidence="1 2" key="2">
    <citation type="journal article" date="2010" name="J. Bacteriol.">
        <title>Genome sequence of the polysaccharide-degrading, thermophilic anaerobe Spirochaeta thermophila DSM 6192.</title>
        <authorList>
            <person name="Angelov A."/>
            <person name="Liebl S."/>
            <person name="Ballschmiter M."/>
            <person name="Bomeke M."/>
            <person name="Lehmann R."/>
            <person name="Liesegang H."/>
            <person name="Daniel R."/>
            <person name="Liebl W."/>
        </authorList>
    </citation>
    <scope>NUCLEOTIDE SEQUENCE [LARGE SCALE GENOMIC DNA]</scope>
    <source>
        <strain evidence="2">ATCC 49972 / DSM 6192 / RI 19.B1</strain>
    </source>
</reference>
<evidence type="ECO:0000313" key="1">
    <source>
        <dbReference type="EMBL" id="ADN02967.1"/>
    </source>
</evidence>
<dbReference type="FunFam" id="3.30.70.120:FF:000006">
    <property type="entry name" value="GTP cyclohydrolase 1 type 2 homolog"/>
    <property type="match status" value="1"/>
</dbReference>
<name>E0RQR1_WINT6</name>
<dbReference type="KEGG" id="sta:STHERM_c20320"/>
<dbReference type="InterPro" id="IPR036069">
    <property type="entry name" value="DUF34/NIF3_sf"/>
</dbReference>